<reference evidence="1 2" key="1">
    <citation type="journal article" date="2021" name="Plant Biotechnol. J.">
        <title>Multi-omics assisted identification of the key and species-specific regulatory components of drought-tolerant mechanisms in Gossypium stocksii.</title>
        <authorList>
            <person name="Yu D."/>
            <person name="Ke L."/>
            <person name="Zhang D."/>
            <person name="Wu Y."/>
            <person name="Sun Y."/>
            <person name="Mei J."/>
            <person name="Sun J."/>
            <person name="Sun Y."/>
        </authorList>
    </citation>
    <scope>NUCLEOTIDE SEQUENCE [LARGE SCALE GENOMIC DNA]</scope>
    <source>
        <strain evidence="2">cv. E1</strain>
        <tissue evidence="1">Leaf</tissue>
    </source>
</reference>
<comment type="caution">
    <text evidence="1">The sequence shown here is derived from an EMBL/GenBank/DDBJ whole genome shotgun (WGS) entry which is preliminary data.</text>
</comment>
<dbReference type="AlphaFoldDB" id="A0A9D3ZFU9"/>
<sequence>MVANFKVKRILVDSQVQWKFYHGKCIKNRFKRTVIIQGQPNEWFSKPPCRDERFNHTTGHLRGRQVYDYRIC</sequence>
<evidence type="ECO:0000313" key="1">
    <source>
        <dbReference type="EMBL" id="KAH1032374.1"/>
    </source>
</evidence>
<dbReference type="Proteomes" id="UP000828251">
    <property type="component" value="Unassembled WGS sequence"/>
</dbReference>
<organism evidence="1 2">
    <name type="scientific">Gossypium stocksii</name>
    <dbReference type="NCBI Taxonomy" id="47602"/>
    <lineage>
        <taxon>Eukaryota</taxon>
        <taxon>Viridiplantae</taxon>
        <taxon>Streptophyta</taxon>
        <taxon>Embryophyta</taxon>
        <taxon>Tracheophyta</taxon>
        <taxon>Spermatophyta</taxon>
        <taxon>Magnoliopsida</taxon>
        <taxon>eudicotyledons</taxon>
        <taxon>Gunneridae</taxon>
        <taxon>Pentapetalae</taxon>
        <taxon>rosids</taxon>
        <taxon>malvids</taxon>
        <taxon>Malvales</taxon>
        <taxon>Malvaceae</taxon>
        <taxon>Malvoideae</taxon>
        <taxon>Gossypium</taxon>
    </lineage>
</organism>
<accession>A0A9D3ZFU9</accession>
<name>A0A9D3ZFU9_9ROSI</name>
<dbReference type="EMBL" id="JAIQCV010000013">
    <property type="protein sequence ID" value="KAH1032374.1"/>
    <property type="molecule type" value="Genomic_DNA"/>
</dbReference>
<protein>
    <submittedName>
        <fullName evidence="1">Uncharacterized protein</fullName>
    </submittedName>
</protein>
<gene>
    <name evidence="1" type="ORF">J1N35_044548</name>
</gene>
<proteinExistence type="predicted"/>
<evidence type="ECO:0000313" key="2">
    <source>
        <dbReference type="Proteomes" id="UP000828251"/>
    </source>
</evidence>
<keyword evidence="2" id="KW-1185">Reference proteome</keyword>